<accession>A0ABX8RMK7</accession>
<evidence type="ECO:0000313" key="3">
    <source>
        <dbReference type="Proteomes" id="UP000694257"/>
    </source>
</evidence>
<dbReference type="RefSeq" id="WP_218471419.1">
    <property type="nucleotide sequence ID" value="NZ_BAABJN010000006.1"/>
</dbReference>
<gene>
    <name evidence="2" type="ORF">KV110_35035</name>
</gene>
<evidence type="ECO:0000313" key="2">
    <source>
        <dbReference type="EMBL" id="QXN90551.1"/>
    </source>
</evidence>
<dbReference type="Pfam" id="PF07704">
    <property type="entry name" value="PSK_trans_fac"/>
    <property type="match status" value="1"/>
</dbReference>
<evidence type="ECO:0000256" key="1">
    <source>
        <dbReference type="ARBA" id="ARBA00022649"/>
    </source>
</evidence>
<dbReference type="InterPro" id="IPR011660">
    <property type="entry name" value="VapB-like"/>
</dbReference>
<name>A0ABX8RMK7_NOCIO</name>
<reference evidence="2 3" key="1">
    <citation type="submission" date="2021-07" db="EMBL/GenBank/DDBJ databases">
        <title>Whole Genome Sequence of Nocardia Iowensis.</title>
        <authorList>
            <person name="Lamm A."/>
            <person name="Collins-Fairclough A.M."/>
            <person name="Bunk B."/>
            <person name="Sproer C."/>
        </authorList>
    </citation>
    <scope>NUCLEOTIDE SEQUENCE [LARGE SCALE GENOMIC DNA]</scope>
    <source>
        <strain evidence="2 3">NRRL 5646</strain>
    </source>
</reference>
<keyword evidence="3" id="KW-1185">Reference proteome</keyword>
<sequence>MGLNIKNENVHALVREAAERTGMSQTSVVEEALKRMLKELDAEQETRLEDLRAIVADIHAIMRESEYPPLTTDDLYDDEGLPA</sequence>
<keyword evidence="1" id="KW-1277">Toxin-antitoxin system</keyword>
<dbReference type="Proteomes" id="UP000694257">
    <property type="component" value="Chromosome"/>
</dbReference>
<protein>
    <submittedName>
        <fullName evidence="2">Type II toxin-antitoxin system VapB family antitoxin</fullName>
    </submittedName>
</protein>
<proteinExistence type="predicted"/>
<dbReference type="EMBL" id="CP078145">
    <property type="protein sequence ID" value="QXN90551.1"/>
    <property type="molecule type" value="Genomic_DNA"/>
</dbReference>
<organism evidence="2 3">
    <name type="scientific">Nocardia iowensis</name>
    <dbReference type="NCBI Taxonomy" id="204891"/>
    <lineage>
        <taxon>Bacteria</taxon>
        <taxon>Bacillati</taxon>
        <taxon>Actinomycetota</taxon>
        <taxon>Actinomycetes</taxon>
        <taxon>Mycobacteriales</taxon>
        <taxon>Nocardiaceae</taxon>
        <taxon>Nocardia</taxon>
    </lineage>
</organism>